<sequence>MIDMLTFRDIQNCEGYYYNLETGDILRNVGPDQTGCWAEGSWVKVSPDHDLDVPQYELLTADISATFEEVQREAATKYGHSAGRFINRQTAVQPDGAVVTEEANVKKAE</sequence>
<reference evidence="1 2" key="1">
    <citation type="journal article" date="2015" name="Proc. Natl. Acad. Sci. U.S.A.">
        <title>Expanded metabolic versatility of ubiquitous nitrite-oxidizing bacteria from the genus Nitrospira.</title>
        <authorList>
            <person name="Koch H."/>
            <person name="Lucker S."/>
            <person name="Albertsen M."/>
            <person name="Kitzinger K."/>
            <person name="Herbold C."/>
            <person name="Spieck E."/>
            <person name="Nielsen P.H."/>
            <person name="Wagner M."/>
            <person name="Daims H."/>
        </authorList>
    </citation>
    <scope>NUCLEOTIDE SEQUENCE [LARGE SCALE GENOMIC DNA]</scope>
    <source>
        <strain evidence="1 2">NSP M-1</strain>
    </source>
</reference>
<dbReference type="RefSeq" id="WP_053380347.1">
    <property type="nucleotide sequence ID" value="NZ_CP011801.1"/>
</dbReference>
<dbReference type="PATRIC" id="fig|42253.5.peg.2870"/>
<keyword evidence="2" id="KW-1185">Reference proteome</keyword>
<protein>
    <submittedName>
        <fullName evidence="1">Uncharacterized protein</fullName>
    </submittedName>
</protein>
<evidence type="ECO:0000313" key="1">
    <source>
        <dbReference type="EMBL" id="ALA59308.1"/>
    </source>
</evidence>
<evidence type="ECO:0000313" key="2">
    <source>
        <dbReference type="Proteomes" id="UP000069205"/>
    </source>
</evidence>
<dbReference type="Proteomes" id="UP000069205">
    <property type="component" value="Chromosome"/>
</dbReference>
<dbReference type="EMBL" id="CP011801">
    <property type="protein sequence ID" value="ALA59308.1"/>
    <property type="molecule type" value="Genomic_DNA"/>
</dbReference>
<dbReference type="KEGG" id="nmv:NITMOv2_2902"/>
<dbReference type="STRING" id="42253.NITMOv2_2902"/>
<name>A0A0K2GEC9_NITMO</name>
<dbReference type="AlphaFoldDB" id="A0A0K2GEC9"/>
<gene>
    <name evidence="1" type="ORF">NITMOv2_2902</name>
</gene>
<accession>A0A0K2GEC9</accession>
<organism evidence="1 2">
    <name type="scientific">Nitrospira moscoviensis</name>
    <dbReference type="NCBI Taxonomy" id="42253"/>
    <lineage>
        <taxon>Bacteria</taxon>
        <taxon>Pseudomonadati</taxon>
        <taxon>Nitrospirota</taxon>
        <taxon>Nitrospiria</taxon>
        <taxon>Nitrospirales</taxon>
        <taxon>Nitrospiraceae</taxon>
        <taxon>Nitrospira</taxon>
    </lineage>
</organism>
<proteinExistence type="predicted"/>